<evidence type="ECO:0000256" key="1">
    <source>
        <dbReference type="ARBA" id="ARBA00004236"/>
    </source>
</evidence>
<comment type="pathway">
    <text evidence="7">Carotenoid biosynthesis; staphyloxanthin biosynthesis; staphyloxanthin from farnesyl diphosphate: step 4/5.</text>
</comment>
<dbReference type="RefSeq" id="WP_343037503.1">
    <property type="nucleotide sequence ID" value="NZ_BAABID010000006.1"/>
</dbReference>
<evidence type="ECO:0000256" key="4">
    <source>
        <dbReference type="ARBA" id="ARBA00022679"/>
    </source>
</evidence>
<keyword evidence="3" id="KW-0328">Glycosyltransferase</keyword>
<evidence type="ECO:0000256" key="5">
    <source>
        <dbReference type="ARBA" id="ARBA00023136"/>
    </source>
</evidence>
<comment type="caution">
    <text evidence="11">The sequence shown here is derived from an EMBL/GenBank/DDBJ whole genome shotgun (WGS) entry which is preliminary data.</text>
</comment>
<dbReference type="InterPro" id="IPR001173">
    <property type="entry name" value="Glyco_trans_2-like"/>
</dbReference>
<evidence type="ECO:0000256" key="2">
    <source>
        <dbReference type="ARBA" id="ARBA00022475"/>
    </source>
</evidence>
<reference evidence="12" key="1">
    <citation type="journal article" date="2019" name="Int. J. Syst. Evol. Microbiol.">
        <title>The Global Catalogue of Microorganisms (GCM) 10K type strain sequencing project: providing services to taxonomists for standard genome sequencing and annotation.</title>
        <authorList>
            <consortium name="The Broad Institute Genomics Platform"/>
            <consortium name="The Broad Institute Genome Sequencing Center for Infectious Disease"/>
            <person name="Wu L."/>
            <person name="Ma J."/>
        </authorList>
    </citation>
    <scope>NUCLEOTIDE SEQUENCE [LARGE SCALE GENOMIC DNA]</scope>
    <source>
        <strain evidence="12">JCM 18063</strain>
    </source>
</reference>
<organism evidence="11 12">
    <name type="scientific">Isoptericola chiayiensis</name>
    <dbReference type="NCBI Taxonomy" id="579446"/>
    <lineage>
        <taxon>Bacteria</taxon>
        <taxon>Bacillati</taxon>
        <taxon>Actinomycetota</taxon>
        <taxon>Actinomycetes</taxon>
        <taxon>Micrococcales</taxon>
        <taxon>Promicromonosporaceae</taxon>
        <taxon>Isoptericola</taxon>
    </lineage>
</organism>
<name>A0ABP8YE00_9MICO</name>
<dbReference type="Pfam" id="PF00535">
    <property type="entry name" value="Glycos_transf_2"/>
    <property type="match status" value="1"/>
</dbReference>
<evidence type="ECO:0000259" key="10">
    <source>
        <dbReference type="Pfam" id="PF00535"/>
    </source>
</evidence>
<gene>
    <name evidence="11" type="ORF">GCM10023216_13050</name>
</gene>
<accession>A0ABP8YE00</accession>
<evidence type="ECO:0000313" key="12">
    <source>
        <dbReference type="Proteomes" id="UP001500956"/>
    </source>
</evidence>
<proteinExistence type="inferred from homology"/>
<comment type="function">
    <text evidence="6">Catalyzes the glycosylation of 4,4'-diaponeurosporenoate, i.e. the esterification of glucose at the C1'' position with the carboxyl group of 4,4'-diaponeurosporenic acid, to form glycosyl-4,4'-diaponeurosporenoate. This is a step in the biosynthesis of staphyloxanthin, an orange pigment present in most staphylococci strains.</text>
</comment>
<dbReference type="Gene3D" id="3.90.550.10">
    <property type="entry name" value="Spore Coat Polysaccharide Biosynthesis Protein SpsA, Chain A"/>
    <property type="match status" value="1"/>
</dbReference>
<dbReference type="EMBL" id="BAABID010000006">
    <property type="protein sequence ID" value="GAA4724438.1"/>
    <property type="molecule type" value="Genomic_DNA"/>
</dbReference>
<keyword evidence="2" id="KW-1003">Cell membrane</keyword>
<evidence type="ECO:0000256" key="3">
    <source>
        <dbReference type="ARBA" id="ARBA00022676"/>
    </source>
</evidence>
<dbReference type="PANTHER" id="PTHR43646:SF2">
    <property type="entry name" value="GLYCOSYLTRANSFERASE 2-LIKE DOMAIN-CONTAINING PROTEIN"/>
    <property type="match status" value="1"/>
</dbReference>
<dbReference type="InterPro" id="IPR029044">
    <property type="entry name" value="Nucleotide-diphossugar_trans"/>
</dbReference>
<keyword evidence="12" id="KW-1185">Reference proteome</keyword>
<keyword evidence="5" id="KW-0472">Membrane</keyword>
<evidence type="ECO:0000313" key="11">
    <source>
        <dbReference type="EMBL" id="GAA4724438.1"/>
    </source>
</evidence>
<protein>
    <recommendedName>
        <fullName evidence="9">4,4'-diaponeurosporenoate glycosyltransferase</fullName>
    </recommendedName>
</protein>
<keyword evidence="4" id="KW-0808">Transferase</keyword>
<dbReference type="Proteomes" id="UP001500956">
    <property type="component" value="Unassembled WGS sequence"/>
</dbReference>
<evidence type="ECO:0000256" key="7">
    <source>
        <dbReference type="ARBA" id="ARBA00037904"/>
    </source>
</evidence>
<dbReference type="PANTHER" id="PTHR43646">
    <property type="entry name" value="GLYCOSYLTRANSFERASE"/>
    <property type="match status" value="1"/>
</dbReference>
<evidence type="ECO:0000256" key="8">
    <source>
        <dbReference type="ARBA" id="ARBA00038120"/>
    </source>
</evidence>
<dbReference type="SUPFAM" id="SSF53448">
    <property type="entry name" value="Nucleotide-diphospho-sugar transferases"/>
    <property type="match status" value="1"/>
</dbReference>
<feature type="domain" description="Glycosyltransferase 2-like" evidence="10">
    <location>
        <begin position="13"/>
        <end position="143"/>
    </location>
</feature>
<comment type="subcellular location">
    <subcellularLocation>
        <location evidence="1">Cell membrane</location>
    </subcellularLocation>
</comment>
<evidence type="ECO:0000256" key="9">
    <source>
        <dbReference type="ARBA" id="ARBA00040345"/>
    </source>
</evidence>
<comment type="similarity">
    <text evidence="8">Belongs to the glycosyltransferase 2 family. CrtQ subfamily.</text>
</comment>
<evidence type="ECO:0000256" key="6">
    <source>
        <dbReference type="ARBA" id="ARBA00037281"/>
    </source>
</evidence>
<sequence>MNAAPDPLEAIHVVVPVHDEEELLPRCLHALRGAVALLHDAAPLVRVRTVLVLDGCTDGSADVARASGFATLTTPGVGVGEARRAGVDAVGRADPGRDTARVWLACTDGDSEVPEHWLVRHLELADGGADVVVGTVRPRLEELSADRADAWLASHRPGVANGHVHGANLGIRRSTYESAGGFAALREHEDVVLVDRARTTGARVVADAACEVVTSARLVGRTPGGYARHLREDLVPPGSVRSA</sequence>